<reference evidence="1" key="1">
    <citation type="journal article" date="2015" name="Nature">
        <title>Complex archaea that bridge the gap between prokaryotes and eukaryotes.</title>
        <authorList>
            <person name="Spang A."/>
            <person name="Saw J.H."/>
            <person name="Jorgensen S.L."/>
            <person name="Zaremba-Niedzwiedzka K."/>
            <person name="Martijn J."/>
            <person name="Lind A.E."/>
            <person name="van Eijk R."/>
            <person name="Schleper C."/>
            <person name="Guy L."/>
            <person name="Ettema T.J."/>
        </authorList>
    </citation>
    <scope>NUCLEOTIDE SEQUENCE</scope>
</reference>
<proteinExistence type="predicted"/>
<dbReference type="EMBL" id="LAZR01003659">
    <property type="protein sequence ID" value="KKN15983.1"/>
    <property type="molecule type" value="Genomic_DNA"/>
</dbReference>
<protein>
    <submittedName>
        <fullName evidence="1">Uncharacterized protein</fullName>
    </submittedName>
</protein>
<accession>A0A0F9RFF3</accession>
<evidence type="ECO:0000313" key="1">
    <source>
        <dbReference type="EMBL" id="KKN15983.1"/>
    </source>
</evidence>
<organism evidence="1">
    <name type="scientific">marine sediment metagenome</name>
    <dbReference type="NCBI Taxonomy" id="412755"/>
    <lineage>
        <taxon>unclassified sequences</taxon>
        <taxon>metagenomes</taxon>
        <taxon>ecological metagenomes</taxon>
    </lineage>
</organism>
<sequence>MATESQPPFIDEKTSTTVGTPVALTAREIVCSSVTIKAKKANTNPVFVEDTSQVGTNFPLDGAETVTIPINDPRKILIDVTTSGEGVDWIAV</sequence>
<dbReference type="AlphaFoldDB" id="A0A0F9RFF3"/>
<comment type="caution">
    <text evidence="1">The sequence shown here is derived from an EMBL/GenBank/DDBJ whole genome shotgun (WGS) entry which is preliminary data.</text>
</comment>
<name>A0A0F9RFF3_9ZZZZ</name>
<gene>
    <name evidence="1" type="ORF">LCGC14_0980570</name>
</gene>